<sequence length="293" mass="33388">MHATAQQEDNTSLHGLIDIEHYPINQLDGQAGQRLIDECRQQLADDGCVVLKRFVPEEALARLERETERLSPKAHYNQTETNPYNSDGDPDLPASHPRNRFDDRTNGFVAGDCIDDSTIIRQVYQSPEFQRFIAAVVGMDEIHEYADPLAGLVINVLREGCQHPWHYDTNEFIVTMMTRQSHGGGRFEYAPGIRSPEGENFEEVEKVLDGDRSTLKSLDLQPGDLQIFFGRYSLHRVTPVEGDKERHTVIFAYAKEPGFIGRPERAQRIFGRMAPIHEQLLKEGMQRSDNLQD</sequence>
<keyword evidence="1" id="KW-0560">Oxidoreductase</keyword>
<dbReference type="InterPro" id="IPR056470">
    <property type="entry name" value="BesD/HalB-like"/>
</dbReference>
<reference evidence="4 5" key="1">
    <citation type="submission" date="2016-10" db="EMBL/GenBank/DDBJ databases">
        <authorList>
            <person name="de Groot N.N."/>
        </authorList>
    </citation>
    <scope>NUCLEOTIDE SEQUENCE [LARGE SCALE GENOMIC DNA]</scope>
    <source>
        <strain evidence="4 5">DSM 19219</strain>
    </source>
</reference>
<evidence type="ECO:0000256" key="2">
    <source>
        <dbReference type="SAM" id="MobiDB-lite"/>
    </source>
</evidence>
<protein>
    <recommendedName>
        <fullName evidence="3">Fe2OG dioxygenase domain-containing protein</fullName>
    </recommendedName>
</protein>
<keyword evidence="1" id="KW-0408">Iron</keyword>
<dbReference type="GO" id="GO:0046872">
    <property type="term" value="F:metal ion binding"/>
    <property type="evidence" value="ECO:0007669"/>
    <property type="project" value="UniProtKB-KW"/>
</dbReference>
<evidence type="ECO:0000256" key="1">
    <source>
        <dbReference type="RuleBase" id="RU003682"/>
    </source>
</evidence>
<accession>A0A1H3DJP1</accession>
<dbReference type="RefSeq" id="WP_092570547.1">
    <property type="nucleotide sequence ID" value="NZ_BMXH01000005.1"/>
</dbReference>
<dbReference type="AlphaFoldDB" id="A0A1H3DJP1"/>
<feature type="domain" description="Fe2OG dioxygenase" evidence="3">
    <location>
        <begin position="148"/>
        <end position="257"/>
    </location>
</feature>
<dbReference type="OrthoDB" id="9798229at2"/>
<keyword evidence="5" id="KW-1185">Reference proteome</keyword>
<feature type="region of interest" description="Disordered" evidence="2">
    <location>
        <begin position="65"/>
        <end position="99"/>
    </location>
</feature>
<organism evidence="4 5">
    <name type="scientific">Aidingimonas halophila</name>
    <dbReference type="NCBI Taxonomy" id="574349"/>
    <lineage>
        <taxon>Bacteria</taxon>
        <taxon>Pseudomonadati</taxon>
        <taxon>Pseudomonadota</taxon>
        <taxon>Gammaproteobacteria</taxon>
        <taxon>Oceanospirillales</taxon>
        <taxon>Halomonadaceae</taxon>
        <taxon>Aidingimonas</taxon>
    </lineage>
</organism>
<dbReference type="GO" id="GO:0016491">
    <property type="term" value="F:oxidoreductase activity"/>
    <property type="evidence" value="ECO:0007669"/>
    <property type="project" value="UniProtKB-KW"/>
</dbReference>
<dbReference type="SUPFAM" id="SSF51197">
    <property type="entry name" value="Clavaminate synthase-like"/>
    <property type="match status" value="1"/>
</dbReference>
<evidence type="ECO:0000313" key="5">
    <source>
        <dbReference type="Proteomes" id="UP000198500"/>
    </source>
</evidence>
<evidence type="ECO:0000313" key="4">
    <source>
        <dbReference type="EMBL" id="SDX66732.1"/>
    </source>
</evidence>
<dbReference type="STRING" id="574349.SAMN05443545_106314"/>
<dbReference type="InterPro" id="IPR005123">
    <property type="entry name" value="Oxoglu/Fe-dep_dioxygenase_dom"/>
</dbReference>
<dbReference type="PROSITE" id="PS51471">
    <property type="entry name" value="FE2OG_OXY"/>
    <property type="match status" value="1"/>
</dbReference>
<keyword evidence="1" id="KW-0479">Metal-binding</keyword>
<proteinExistence type="inferred from homology"/>
<dbReference type="Gene3D" id="2.60.120.620">
    <property type="entry name" value="q2cbj1_9rhob like domain"/>
    <property type="match status" value="1"/>
</dbReference>
<dbReference type="Proteomes" id="UP000198500">
    <property type="component" value="Unassembled WGS sequence"/>
</dbReference>
<feature type="compositionally biased region" description="Polar residues" evidence="2">
    <location>
        <begin position="76"/>
        <end position="85"/>
    </location>
</feature>
<gene>
    <name evidence="4" type="ORF">SAMN05443545_106314</name>
</gene>
<dbReference type="EMBL" id="FNNI01000006">
    <property type="protein sequence ID" value="SDX66732.1"/>
    <property type="molecule type" value="Genomic_DNA"/>
</dbReference>
<dbReference type="Pfam" id="PF23169">
    <property type="entry name" value="HalD"/>
    <property type="match status" value="1"/>
</dbReference>
<name>A0A1H3DJP1_9GAMM</name>
<evidence type="ECO:0000259" key="3">
    <source>
        <dbReference type="PROSITE" id="PS51471"/>
    </source>
</evidence>
<comment type="similarity">
    <text evidence="1">Belongs to the iron/ascorbate-dependent oxidoreductase family.</text>
</comment>